<keyword evidence="2" id="KW-0378">Hydrolase</keyword>
<gene>
    <name evidence="7" type="ORF">SAMN05878391_0600</name>
</gene>
<keyword evidence="8" id="KW-1185">Reference proteome</keyword>
<protein>
    <recommendedName>
        <fullName evidence="5">5'-3' exonuclease</fullName>
    </recommendedName>
</protein>
<dbReference type="Gene3D" id="1.10.150.20">
    <property type="entry name" value="5' to 3' exonuclease, C-terminal subdomain"/>
    <property type="match status" value="1"/>
</dbReference>
<dbReference type="GO" id="GO:0033567">
    <property type="term" value="P:DNA replication, Okazaki fragment processing"/>
    <property type="evidence" value="ECO:0007669"/>
    <property type="project" value="InterPro"/>
</dbReference>
<dbReference type="EMBL" id="OBQF01000001">
    <property type="protein sequence ID" value="SOC38889.1"/>
    <property type="molecule type" value="Genomic_DNA"/>
</dbReference>
<evidence type="ECO:0000256" key="1">
    <source>
        <dbReference type="ARBA" id="ARBA00022722"/>
    </source>
</evidence>
<accession>A0A285UAR4</accession>
<name>A0A285UAR4_9STAP</name>
<dbReference type="InterPro" id="IPR002421">
    <property type="entry name" value="5-3_exonuclease"/>
</dbReference>
<dbReference type="CDD" id="cd09859">
    <property type="entry name" value="PIN_53EXO"/>
    <property type="match status" value="1"/>
</dbReference>
<dbReference type="PANTHER" id="PTHR42646:SF2">
    <property type="entry name" value="5'-3' EXONUCLEASE FAMILY PROTEIN"/>
    <property type="match status" value="1"/>
</dbReference>
<organism evidence="7 8">
    <name type="scientific">Salinicoccus kekensis</name>
    <dbReference type="NCBI Taxonomy" id="714307"/>
    <lineage>
        <taxon>Bacteria</taxon>
        <taxon>Bacillati</taxon>
        <taxon>Bacillota</taxon>
        <taxon>Bacilli</taxon>
        <taxon>Bacillales</taxon>
        <taxon>Staphylococcaceae</taxon>
        <taxon>Salinicoccus</taxon>
    </lineage>
</organism>
<dbReference type="GO" id="GO:0003677">
    <property type="term" value="F:DNA binding"/>
    <property type="evidence" value="ECO:0007669"/>
    <property type="project" value="UniProtKB-KW"/>
</dbReference>
<dbReference type="Gene3D" id="3.40.50.1010">
    <property type="entry name" value="5'-nuclease"/>
    <property type="match status" value="1"/>
</dbReference>
<dbReference type="Pfam" id="PF01367">
    <property type="entry name" value="5_3_exonuc"/>
    <property type="match status" value="1"/>
</dbReference>
<evidence type="ECO:0000256" key="3">
    <source>
        <dbReference type="ARBA" id="ARBA00023125"/>
    </source>
</evidence>
<dbReference type="SUPFAM" id="SSF47807">
    <property type="entry name" value="5' to 3' exonuclease, C-terminal subdomain"/>
    <property type="match status" value="1"/>
</dbReference>
<keyword evidence="3" id="KW-0238">DNA-binding</keyword>
<dbReference type="FunFam" id="1.10.150.20:FF:000003">
    <property type="entry name" value="DNA polymerase I"/>
    <property type="match status" value="1"/>
</dbReference>
<dbReference type="SMART" id="SM00279">
    <property type="entry name" value="HhH2"/>
    <property type="match status" value="1"/>
</dbReference>
<dbReference type="AlphaFoldDB" id="A0A285UAR4"/>
<dbReference type="GO" id="GO:0008409">
    <property type="term" value="F:5'-3' exonuclease activity"/>
    <property type="evidence" value="ECO:0007669"/>
    <property type="project" value="InterPro"/>
</dbReference>
<dbReference type="OrthoDB" id="9806424at2"/>
<evidence type="ECO:0000256" key="5">
    <source>
        <dbReference type="ARBA" id="ARBA00050026"/>
    </source>
</evidence>
<dbReference type="GO" id="GO:0017108">
    <property type="term" value="F:5'-flap endonuclease activity"/>
    <property type="evidence" value="ECO:0007669"/>
    <property type="project" value="InterPro"/>
</dbReference>
<keyword evidence="1" id="KW-0540">Nuclease</keyword>
<keyword evidence="7" id="KW-0269">Exonuclease</keyword>
<dbReference type="InterPro" id="IPR020046">
    <property type="entry name" value="5-3_exonucl_a-hlix_arch_N"/>
</dbReference>
<dbReference type="Pfam" id="PF02739">
    <property type="entry name" value="5_3_exonuc_N"/>
    <property type="match status" value="1"/>
</dbReference>
<reference evidence="8" key="1">
    <citation type="submission" date="2017-08" db="EMBL/GenBank/DDBJ databases">
        <authorList>
            <person name="Varghese N."/>
            <person name="Submissions S."/>
        </authorList>
    </citation>
    <scope>NUCLEOTIDE SEQUENCE [LARGE SCALE GENOMIC DNA]</scope>
    <source>
        <strain evidence="8">DSM 23173</strain>
    </source>
</reference>
<feature type="domain" description="5'-3' exonuclease" evidence="6">
    <location>
        <begin position="9"/>
        <end position="265"/>
    </location>
</feature>
<evidence type="ECO:0000313" key="7">
    <source>
        <dbReference type="EMBL" id="SOC38889.1"/>
    </source>
</evidence>
<sequence length="296" mass="34188">MIEKTLTTDKTLVIDGMALLFRHFYATSFRNQFMHNDRDIPTNGIQGMIRHTFKLIELTRPENLVVTWDMGKETIRNEWFAEYKANREAPPEEMIPQFDYVKEVIHDMGIYQLGIHGYEADDIIGTLAANYDDLLIVSGDRDLLQLLGGSNEIWLTKKGFSEYNHYTESVFKEEYAITPAQFIDVKALMGDPGDGYFGVKGIGEKTALKLICEYGSIDNMIQNIDALSKGIRTKVLNDMSSLQMSYRLAKIITDVEFSHEEYLNHRRLILDKEKIEDTLIRHDLSITRRYLQTLNI</sequence>
<dbReference type="InterPro" id="IPR036279">
    <property type="entry name" value="5-3_exonuclease_C_sf"/>
</dbReference>
<dbReference type="InterPro" id="IPR029060">
    <property type="entry name" value="PIN-like_dom_sf"/>
</dbReference>
<dbReference type="CDD" id="cd09898">
    <property type="entry name" value="H3TH_53EXO"/>
    <property type="match status" value="1"/>
</dbReference>
<dbReference type="RefSeq" id="WP_097038994.1">
    <property type="nucleotide sequence ID" value="NZ_OBQF01000001.1"/>
</dbReference>
<dbReference type="InterPro" id="IPR038969">
    <property type="entry name" value="FEN"/>
</dbReference>
<comment type="function">
    <text evidence="4">5'-3' exonuclease acting preferentially on double-stranded DNA.</text>
</comment>
<evidence type="ECO:0000256" key="2">
    <source>
        <dbReference type="ARBA" id="ARBA00022801"/>
    </source>
</evidence>
<dbReference type="SMART" id="SM00475">
    <property type="entry name" value="53EXOc"/>
    <property type="match status" value="1"/>
</dbReference>
<evidence type="ECO:0000313" key="8">
    <source>
        <dbReference type="Proteomes" id="UP000219412"/>
    </source>
</evidence>
<dbReference type="Proteomes" id="UP000219412">
    <property type="component" value="Unassembled WGS sequence"/>
</dbReference>
<dbReference type="InterPro" id="IPR008918">
    <property type="entry name" value="HhH2"/>
</dbReference>
<evidence type="ECO:0000256" key="4">
    <source>
        <dbReference type="ARBA" id="ARBA00049957"/>
    </source>
</evidence>
<dbReference type="InterPro" id="IPR020045">
    <property type="entry name" value="DNA_polI_H3TH"/>
</dbReference>
<evidence type="ECO:0000259" key="6">
    <source>
        <dbReference type="SMART" id="SM00475"/>
    </source>
</evidence>
<dbReference type="SUPFAM" id="SSF88723">
    <property type="entry name" value="PIN domain-like"/>
    <property type="match status" value="1"/>
</dbReference>
<proteinExistence type="predicted"/>
<dbReference type="PANTHER" id="PTHR42646">
    <property type="entry name" value="FLAP ENDONUCLEASE XNI"/>
    <property type="match status" value="1"/>
</dbReference>